<dbReference type="RefSeq" id="WP_380596319.1">
    <property type="nucleotide sequence ID" value="NZ_JBHSDU010000003.1"/>
</dbReference>
<sequence>MAVSVVFTGAALLADAAPAADFRVLDFGAPCDRIAALEMARGSQSFEGKLPSGYQFAFKIQELDRDALAVYSCDGGKLFRGGYIFDAKDEADAAALYATIKKRVTRERGTPSYDFASPVHRKKMGDAGATLSRVDTMVAFWNGPTSEAHASVAEPSKDRGWRVSLSYTANSHVKE</sequence>
<accession>A0ABV8SPJ2</accession>
<reference evidence="2" key="1">
    <citation type="journal article" date="2019" name="Int. J. Syst. Evol. Microbiol.">
        <title>The Global Catalogue of Microorganisms (GCM) 10K type strain sequencing project: providing services to taxonomists for standard genome sequencing and annotation.</title>
        <authorList>
            <consortium name="The Broad Institute Genomics Platform"/>
            <consortium name="The Broad Institute Genome Sequencing Center for Infectious Disease"/>
            <person name="Wu L."/>
            <person name="Ma J."/>
        </authorList>
    </citation>
    <scope>NUCLEOTIDE SEQUENCE [LARGE SCALE GENOMIC DNA]</scope>
    <source>
        <strain evidence="2">CGMCC 1.10759</strain>
    </source>
</reference>
<protein>
    <submittedName>
        <fullName evidence="1">Uncharacterized protein</fullName>
    </submittedName>
</protein>
<comment type="caution">
    <text evidence="1">The sequence shown here is derived from an EMBL/GenBank/DDBJ whole genome shotgun (WGS) entry which is preliminary data.</text>
</comment>
<proteinExistence type="predicted"/>
<dbReference type="EMBL" id="JBHSDU010000003">
    <property type="protein sequence ID" value="MFC4309261.1"/>
    <property type="molecule type" value="Genomic_DNA"/>
</dbReference>
<keyword evidence="2" id="KW-1185">Reference proteome</keyword>
<evidence type="ECO:0000313" key="1">
    <source>
        <dbReference type="EMBL" id="MFC4309261.1"/>
    </source>
</evidence>
<dbReference type="Proteomes" id="UP001595904">
    <property type="component" value="Unassembled WGS sequence"/>
</dbReference>
<evidence type="ECO:0000313" key="2">
    <source>
        <dbReference type="Proteomes" id="UP001595904"/>
    </source>
</evidence>
<gene>
    <name evidence="1" type="ORF">ACFPN2_09230</name>
</gene>
<organism evidence="1 2">
    <name type="scientific">Steroidobacter flavus</name>
    <dbReference type="NCBI Taxonomy" id="1842136"/>
    <lineage>
        <taxon>Bacteria</taxon>
        <taxon>Pseudomonadati</taxon>
        <taxon>Pseudomonadota</taxon>
        <taxon>Gammaproteobacteria</taxon>
        <taxon>Steroidobacterales</taxon>
        <taxon>Steroidobacteraceae</taxon>
        <taxon>Steroidobacter</taxon>
    </lineage>
</organism>
<name>A0ABV8SPJ2_9GAMM</name>